<sequence>MWVLMNKAIANKITTSFPAFRLPSLASSTRSTRLCRLFYKFETYSMALEAQSQKAVLRTQEVGGHTTEFLELHSLKPSVQIVLVPGNPGAVVFYRDYVESLFKNLDGKASITAICHMAHTSEDWEAGKLYSLQEQIDHKVHFLKDLVVRADVPIVLVGHSIGAYISLELLKMFSDKVHYVLGVYPFLTLNRESLKQITIFKICLFPPMNAGLSSFAGFLGRLPRWFTLPFVKSTIGRSWGAAALESAYSHLLKYSVVHNMMHMGATEYHQLQSPPDWDFLRKNQNKICLLFGSNDHWGPLSHLKEVSKEVPSLSVVVEREGLLHDFCCNEVGSEWVARFTADVVLSAIPGL</sequence>
<comment type="caution">
    <text evidence="1">The sequence shown here is derived from an EMBL/GenBank/DDBJ whole genome shotgun (WGS) entry which is preliminary data.</text>
</comment>
<reference evidence="2" key="1">
    <citation type="journal article" date="2024" name="Proc. Natl. Acad. Sci. U.S.A.">
        <title>Extraordinary preservation of gene collinearity over three hundred million years revealed in homosporous lycophytes.</title>
        <authorList>
            <person name="Li C."/>
            <person name="Wickell D."/>
            <person name="Kuo L.Y."/>
            <person name="Chen X."/>
            <person name="Nie B."/>
            <person name="Liao X."/>
            <person name="Peng D."/>
            <person name="Ji J."/>
            <person name="Jenkins J."/>
            <person name="Williams M."/>
            <person name="Shu S."/>
            <person name="Plott C."/>
            <person name="Barry K."/>
            <person name="Rajasekar S."/>
            <person name="Grimwood J."/>
            <person name="Han X."/>
            <person name="Sun S."/>
            <person name="Hou Z."/>
            <person name="He W."/>
            <person name="Dai G."/>
            <person name="Sun C."/>
            <person name="Schmutz J."/>
            <person name="Leebens-Mack J.H."/>
            <person name="Li F.W."/>
            <person name="Wang L."/>
        </authorList>
    </citation>
    <scope>NUCLEOTIDE SEQUENCE [LARGE SCALE GENOMIC DNA]</scope>
    <source>
        <strain evidence="2">cv. PW_Plant_1</strain>
    </source>
</reference>
<proteinExistence type="predicted"/>
<protein>
    <submittedName>
        <fullName evidence="1">Uncharacterized protein</fullName>
    </submittedName>
</protein>
<evidence type="ECO:0000313" key="2">
    <source>
        <dbReference type="Proteomes" id="UP001162992"/>
    </source>
</evidence>
<name>A0ACC2AW48_DIPCM</name>
<dbReference type="Proteomes" id="UP001162992">
    <property type="component" value="Chromosome 19"/>
</dbReference>
<dbReference type="EMBL" id="CM055110">
    <property type="protein sequence ID" value="KAJ7521625.1"/>
    <property type="molecule type" value="Genomic_DNA"/>
</dbReference>
<accession>A0ACC2AW48</accession>
<evidence type="ECO:0000313" key="1">
    <source>
        <dbReference type="EMBL" id="KAJ7521625.1"/>
    </source>
</evidence>
<keyword evidence="2" id="KW-1185">Reference proteome</keyword>
<gene>
    <name evidence="1" type="ORF">O6H91_19G061600</name>
</gene>
<organism evidence="1 2">
    <name type="scientific">Diphasiastrum complanatum</name>
    <name type="common">Issler's clubmoss</name>
    <name type="synonym">Lycopodium complanatum</name>
    <dbReference type="NCBI Taxonomy" id="34168"/>
    <lineage>
        <taxon>Eukaryota</taxon>
        <taxon>Viridiplantae</taxon>
        <taxon>Streptophyta</taxon>
        <taxon>Embryophyta</taxon>
        <taxon>Tracheophyta</taxon>
        <taxon>Lycopodiopsida</taxon>
        <taxon>Lycopodiales</taxon>
        <taxon>Lycopodiaceae</taxon>
        <taxon>Lycopodioideae</taxon>
        <taxon>Diphasiastrum</taxon>
    </lineage>
</organism>